<dbReference type="Pfam" id="PF03466">
    <property type="entry name" value="LysR_substrate"/>
    <property type="match status" value="1"/>
</dbReference>
<keyword evidence="3" id="KW-0238">DNA-binding</keyword>
<keyword evidence="4" id="KW-0804">Transcription</keyword>
<reference evidence="6 9" key="2">
    <citation type="submission" date="2019-06" db="EMBL/GenBank/DDBJ databases">
        <title>Whole genome shotgun sequence of Brevibacillus agri NBRC 15538.</title>
        <authorList>
            <person name="Hosoyama A."/>
            <person name="Uohara A."/>
            <person name="Ohji S."/>
            <person name="Ichikawa N."/>
        </authorList>
    </citation>
    <scope>NUCLEOTIDE SEQUENCE [LARGE SCALE GENOMIC DNA]</scope>
    <source>
        <strain evidence="6 9">NBRC 15538</strain>
    </source>
</reference>
<evidence type="ECO:0000313" key="9">
    <source>
        <dbReference type="Proteomes" id="UP000317180"/>
    </source>
</evidence>
<dbReference type="PANTHER" id="PTHR30126">
    <property type="entry name" value="HTH-TYPE TRANSCRIPTIONAL REGULATOR"/>
    <property type="match status" value="1"/>
</dbReference>
<dbReference type="Gene3D" id="3.40.190.290">
    <property type="match status" value="1"/>
</dbReference>
<dbReference type="EMBL" id="RHHN01000071">
    <property type="protein sequence ID" value="RNB50284.1"/>
    <property type="molecule type" value="Genomic_DNA"/>
</dbReference>
<organism evidence="7 8">
    <name type="scientific">Brevibacillus agri</name>
    <dbReference type="NCBI Taxonomy" id="51101"/>
    <lineage>
        <taxon>Bacteria</taxon>
        <taxon>Bacillati</taxon>
        <taxon>Bacillota</taxon>
        <taxon>Bacilli</taxon>
        <taxon>Bacillales</taxon>
        <taxon>Paenibacillaceae</taxon>
        <taxon>Brevibacillus</taxon>
    </lineage>
</organism>
<dbReference type="AlphaFoldDB" id="A0A3M8AGC8"/>
<dbReference type="PANTHER" id="PTHR30126:SF78">
    <property type="entry name" value="HTH LYSR-TYPE DOMAIN-CONTAINING PROTEIN"/>
    <property type="match status" value="1"/>
</dbReference>
<dbReference type="Proteomes" id="UP000317180">
    <property type="component" value="Unassembled WGS sequence"/>
</dbReference>
<reference evidence="7 8" key="1">
    <citation type="submission" date="2018-10" db="EMBL/GenBank/DDBJ databases">
        <title>Phylogenomics of Brevibacillus.</title>
        <authorList>
            <person name="Dunlap C."/>
        </authorList>
    </citation>
    <scope>NUCLEOTIDE SEQUENCE [LARGE SCALE GENOMIC DNA]</scope>
    <source>
        <strain evidence="7 8">NRRL NRS 1219</strain>
    </source>
</reference>
<dbReference type="Gene3D" id="1.10.10.10">
    <property type="entry name" value="Winged helix-like DNA-binding domain superfamily/Winged helix DNA-binding domain"/>
    <property type="match status" value="1"/>
</dbReference>
<dbReference type="InterPro" id="IPR036390">
    <property type="entry name" value="WH_DNA-bd_sf"/>
</dbReference>
<dbReference type="GeneID" id="82808914"/>
<keyword evidence="2" id="KW-0805">Transcription regulation</keyword>
<evidence type="ECO:0000313" key="7">
    <source>
        <dbReference type="EMBL" id="RNB50284.1"/>
    </source>
</evidence>
<dbReference type="CDD" id="cd05466">
    <property type="entry name" value="PBP2_LTTR_substrate"/>
    <property type="match status" value="1"/>
</dbReference>
<dbReference type="GO" id="GO:0003700">
    <property type="term" value="F:DNA-binding transcription factor activity"/>
    <property type="evidence" value="ECO:0007669"/>
    <property type="project" value="InterPro"/>
</dbReference>
<dbReference type="EMBL" id="BJOD01000060">
    <property type="protein sequence ID" value="GED28122.1"/>
    <property type="molecule type" value="Genomic_DNA"/>
</dbReference>
<evidence type="ECO:0000256" key="2">
    <source>
        <dbReference type="ARBA" id="ARBA00023015"/>
    </source>
</evidence>
<evidence type="ECO:0000313" key="8">
    <source>
        <dbReference type="Proteomes" id="UP000276178"/>
    </source>
</evidence>
<comment type="similarity">
    <text evidence="1">Belongs to the LysR transcriptional regulatory family.</text>
</comment>
<proteinExistence type="inferred from homology"/>
<dbReference type="InterPro" id="IPR000847">
    <property type="entry name" value="LysR_HTH_N"/>
</dbReference>
<keyword evidence="9" id="KW-1185">Reference proteome</keyword>
<sequence length="290" mass="34003">MNEKDCLMLTYIYEAQNLTRAAELLHITPPALTYRLQQLEKEFGVHIISKNGRSIEFTPEGRYLVQFAKKTLAELRKARDYVLNMGSEPQGTLRLGVSRVIAHYKLPPILKEFLKLYPKVEINVNTGISDEIYDLLRNEDIHVGIVRGNYTWSEKKYLVKEENVYLISKENIQLADLPKIPRINYKNNIDFNDDINKWWYERFAEPPLISMQVDSFEICREMVKNELGYAIIPDCFLRAEDQLQTKELVYKSGEAITLKTWIMYRESATQLAVVDKFIEYITSFNMMDYS</sequence>
<evidence type="ECO:0000256" key="3">
    <source>
        <dbReference type="ARBA" id="ARBA00023125"/>
    </source>
</evidence>
<dbReference type="SUPFAM" id="SSF46785">
    <property type="entry name" value="Winged helix' DNA-binding domain"/>
    <property type="match status" value="1"/>
</dbReference>
<accession>A0A3M8AGC8</accession>
<dbReference type="RefSeq" id="WP_025848715.1">
    <property type="nucleotide sequence ID" value="NZ_BJOD01000060.1"/>
</dbReference>
<evidence type="ECO:0000256" key="4">
    <source>
        <dbReference type="ARBA" id="ARBA00023163"/>
    </source>
</evidence>
<dbReference type="GO" id="GO:0000976">
    <property type="term" value="F:transcription cis-regulatory region binding"/>
    <property type="evidence" value="ECO:0007669"/>
    <property type="project" value="TreeGrafter"/>
</dbReference>
<comment type="caution">
    <text evidence="7">The sequence shown here is derived from an EMBL/GenBank/DDBJ whole genome shotgun (WGS) entry which is preliminary data.</text>
</comment>
<dbReference type="InterPro" id="IPR005119">
    <property type="entry name" value="LysR_subst-bd"/>
</dbReference>
<gene>
    <name evidence="6" type="primary">ykuM</name>
    <name evidence="6" type="ORF">BAG01nite_42240</name>
    <name evidence="7" type="ORF">EB820_21870</name>
</gene>
<dbReference type="Proteomes" id="UP000276178">
    <property type="component" value="Unassembled WGS sequence"/>
</dbReference>
<evidence type="ECO:0000259" key="5">
    <source>
        <dbReference type="PROSITE" id="PS50931"/>
    </source>
</evidence>
<dbReference type="InterPro" id="IPR036388">
    <property type="entry name" value="WH-like_DNA-bd_sf"/>
</dbReference>
<evidence type="ECO:0000256" key="1">
    <source>
        <dbReference type="ARBA" id="ARBA00009437"/>
    </source>
</evidence>
<feature type="domain" description="HTH lysR-type" evidence="5">
    <location>
        <begin position="1"/>
        <end position="58"/>
    </location>
</feature>
<dbReference type="OrthoDB" id="107670at2"/>
<name>A0A3M8AGC8_9BACL</name>
<protein>
    <submittedName>
        <fullName evidence="6">HTH-type transcriptional regulator YkuM</fullName>
    </submittedName>
    <submittedName>
        <fullName evidence="7">LysR family transcriptional regulator</fullName>
    </submittedName>
</protein>
<dbReference type="Pfam" id="PF00126">
    <property type="entry name" value="HTH_1"/>
    <property type="match status" value="1"/>
</dbReference>
<dbReference type="PROSITE" id="PS50931">
    <property type="entry name" value="HTH_LYSR"/>
    <property type="match status" value="1"/>
</dbReference>
<dbReference type="SUPFAM" id="SSF53850">
    <property type="entry name" value="Periplasmic binding protein-like II"/>
    <property type="match status" value="1"/>
</dbReference>
<evidence type="ECO:0000313" key="6">
    <source>
        <dbReference type="EMBL" id="GED28122.1"/>
    </source>
</evidence>